<evidence type="ECO:0000256" key="2">
    <source>
        <dbReference type="SAM" id="Phobius"/>
    </source>
</evidence>
<keyword evidence="2" id="KW-0812">Transmembrane</keyword>
<feature type="transmembrane region" description="Helical" evidence="2">
    <location>
        <begin position="257"/>
        <end position="278"/>
    </location>
</feature>
<dbReference type="KEGG" id="more:E1B28_003051"/>
<feature type="region of interest" description="Disordered" evidence="1">
    <location>
        <begin position="1"/>
        <end position="31"/>
    </location>
</feature>
<feature type="transmembrane region" description="Helical" evidence="2">
    <location>
        <begin position="181"/>
        <end position="200"/>
    </location>
</feature>
<feature type="compositionally biased region" description="Low complexity" evidence="1">
    <location>
        <begin position="56"/>
        <end position="72"/>
    </location>
</feature>
<comment type="caution">
    <text evidence="3">The sequence shown here is derived from an EMBL/GenBank/DDBJ whole genome shotgun (WGS) entry which is preliminary data.</text>
</comment>
<protein>
    <submittedName>
        <fullName evidence="3">Uncharacterized protein</fullName>
    </submittedName>
</protein>
<organism evidence="3 4">
    <name type="scientific">Marasmius oreades</name>
    <name type="common">fairy-ring Marasmius</name>
    <dbReference type="NCBI Taxonomy" id="181124"/>
    <lineage>
        <taxon>Eukaryota</taxon>
        <taxon>Fungi</taxon>
        <taxon>Dikarya</taxon>
        <taxon>Basidiomycota</taxon>
        <taxon>Agaricomycotina</taxon>
        <taxon>Agaricomycetes</taxon>
        <taxon>Agaricomycetidae</taxon>
        <taxon>Agaricales</taxon>
        <taxon>Marasmiineae</taxon>
        <taxon>Marasmiaceae</taxon>
        <taxon>Marasmius</taxon>
    </lineage>
</organism>
<gene>
    <name evidence="3" type="ORF">E1B28_003051</name>
</gene>
<dbReference type="AlphaFoldDB" id="A0A9P7UK07"/>
<reference evidence="3" key="1">
    <citation type="journal article" date="2021" name="Genome Biol. Evol.">
        <title>The assembled and annotated genome of the fairy-ring fungus Marasmius oreades.</title>
        <authorList>
            <person name="Hiltunen M."/>
            <person name="Ament-Velasquez S.L."/>
            <person name="Johannesson H."/>
        </authorList>
    </citation>
    <scope>NUCLEOTIDE SEQUENCE</scope>
    <source>
        <strain evidence="3">03SP1</strain>
    </source>
</reference>
<accession>A0A9P7UK07</accession>
<dbReference type="GeneID" id="66072127"/>
<proteinExistence type="predicted"/>
<dbReference type="EMBL" id="CM032191">
    <property type="protein sequence ID" value="KAG7085488.1"/>
    <property type="molecule type" value="Genomic_DNA"/>
</dbReference>
<feature type="compositionally biased region" description="Gly residues" evidence="1">
    <location>
        <begin position="1"/>
        <end position="13"/>
    </location>
</feature>
<dbReference type="Proteomes" id="UP001049176">
    <property type="component" value="Chromosome 11"/>
</dbReference>
<feature type="region of interest" description="Disordered" evidence="1">
    <location>
        <begin position="47"/>
        <end position="116"/>
    </location>
</feature>
<feature type="transmembrane region" description="Helical" evidence="2">
    <location>
        <begin position="298"/>
        <end position="319"/>
    </location>
</feature>
<evidence type="ECO:0000256" key="1">
    <source>
        <dbReference type="SAM" id="MobiDB-lite"/>
    </source>
</evidence>
<feature type="transmembrane region" description="Helical" evidence="2">
    <location>
        <begin position="232"/>
        <end position="250"/>
    </location>
</feature>
<sequence length="332" mass="35500">MNNLWSGGGGGQLGSVEIESEKGSSYPVPVTMDDSWRETGFSPSTFRHPFQVTAFPSSTPTTTPVRTQPPSTMDSSIPPQSQTITTSTSQSHQNQQHQHRHHQRRQSLSFFPPYPSRSLNPTPVSFSRREDGSSPLQIATALIPLLCFIPVPVLLSLLYLTLGHAVLSIHTVPVTTSLKSGVVGGAILALPLTIVFYLVYFPTTTLSSTSPPPEHPPSRLDFFDDDESRGGVNFNYIFGLCISSCCGGLISTNWRSLGQAVIVVFMGVVTGPLGVTVLSSADRPQEYLTAGQAARAGVVGGVILAPVIVGLSVVGVVFWRRGLRLGEEEAAA</sequence>
<evidence type="ECO:0000313" key="3">
    <source>
        <dbReference type="EMBL" id="KAG7085488.1"/>
    </source>
</evidence>
<feature type="compositionally biased region" description="Low complexity" evidence="1">
    <location>
        <begin position="80"/>
        <end position="96"/>
    </location>
</feature>
<evidence type="ECO:0000313" key="4">
    <source>
        <dbReference type="Proteomes" id="UP001049176"/>
    </source>
</evidence>
<keyword evidence="2" id="KW-0472">Membrane</keyword>
<name>A0A9P7UK07_9AGAR</name>
<keyword evidence="4" id="KW-1185">Reference proteome</keyword>
<dbReference type="RefSeq" id="XP_043001959.1">
    <property type="nucleotide sequence ID" value="XM_043160004.1"/>
</dbReference>
<keyword evidence="2" id="KW-1133">Transmembrane helix</keyword>
<feature type="transmembrane region" description="Helical" evidence="2">
    <location>
        <begin position="138"/>
        <end position="160"/>
    </location>
</feature>
<dbReference type="OrthoDB" id="2972868at2759"/>